<feature type="domain" description="RanBP2-type" evidence="6">
    <location>
        <begin position="297"/>
        <end position="326"/>
    </location>
</feature>
<dbReference type="InterPro" id="IPR001876">
    <property type="entry name" value="Znf_RanBP2"/>
</dbReference>
<dbReference type="STRING" id="106549.A0A540LUW5"/>
<dbReference type="PANTHER" id="PTHR23111:SF23">
    <property type="entry name" value="RAN BP2_NZF ZINC FINGER-LIKE SUPERFAMILY PROTEIN"/>
    <property type="match status" value="1"/>
</dbReference>
<organism evidence="7 8">
    <name type="scientific">Malus baccata</name>
    <name type="common">Siberian crab apple</name>
    <name type="synonym">Pyrus baccata</name>
    <dbReference type="NCBI Taxonomy" id="106549"/>
    <lineage>
        <taxon>Eukaryota</taxon>
        <taxon>Viridiplantae</taxon>
        <taxon>Streptophyta</taxon>
        <taxon>Embryophyta</taxon>
        <taxon>Tracheophyta</taxon>
        <taxon>Spermatophyta</taxon>
        <taxon>Magnoliopsida</taxon>
        <taxon>eudicotyledons</taxon>
        <taxon>Gunneridae</taxon>
        <taxon>Pentapetalae</taxon>
        <taxon>rosids</taxon>
        <taxon>fabids</taxon>
        <taxon>Rosales</taxon>
        <taxon>Rosaceae</taxon>
        <taxon>Amygdaloideae</taxon>
        <taxon>Maleae</taxon>
        <taxon>Malus</taxon>
    </lineage>
</organism>
<gene>
    <name evidence="7" type="ORF">C1H46_024357</name>
</gene>
<feature type="compositionally biased region" description="Polar residues" evidence="5">
    <location>
        <begin position="505"/>
        <end position="517"/>
    </location>
</feature>
<evidence type="ECO:0000256" key="5">
    <source>
        <dbReference type="SAM" id="MobiDB-lite"/>
    </source>
</evidence>
<sequence length="558" mass="63151">MYKLLRAGHGSLYPLLRTHLKAPKFLAPISQFHSLRETLAPNPKLDFIVNEVREIQSSKDSKPTNITTQLVPDVGEPPEQGGSTSGECCAVQISHPWREWVELMECLLKRGYFDGDENPFRNGEVGPKESNRIRTACLNFARDRSSLLRMLSRKDIQIIARCGCPSLDRKVVNSGKRLRAYVGVDEGDVCSSCNLRGDCERAYVKAREDEGGRTVDVMRFLLTYGLDPTTGTVENKPCLNKMVKDSVRRLLKQMVGDSTQNIDSNPPKSTSTTIKRVASVSDHSFPQEKGQINVPMKPGDWLCPKCNFLNFARNIKCLRCDDFSQERLTRLREEQDHLPLKKGDWICDKCSFLNFAKNGRCLQCKEKPPKRQINPGEWECDSCNYINFKRNMVCLKCDHKRPKAAHSSEASAEPVHDDGSYPRTKSLSSPHTTETSQYGRSRTRGADKWRFVNEEEDDCNRSNSWNEASGLVDFPIAGGKTELSQNPKKRDLWKLKMLERSKSALTNKANMNESSVNIPKRLELSDSTDDEEMSEWFGDGKLETPRLPSVGQKSFGLD</sequence>
<dbReference type="Proteomes" id="UP000315295">
    <property type="component" value="Unassembled WGS sequence"/>
</dbReference>
<feature type="domain" description="RanBP2-type" evidence="6">
    <location>
        <begin position="341"/>
        <end position="370"/>
    </location>
</feature>
<dbReference type="InterPro" id="IPR036443">
    <property type="entry name" value="Znf_RanBP2_sf"/>
</dbReference>
<dbReference type="SMART" id="SM00547">
    <property type="entry name" value="ZnF_RBZ"/>
    <property type="match status" value="3"/>
</dbReference>
<evidence type="ECO:0000256" key="2">
    <source>
        <dbReference type="ARBA" id="ARBA00022771"/>
    </source>
</evidence>
<accession>A0A540LUW5</accession>
<dbReference type="GO" id="GO:0005737">
    <property type="term" value="C:cytoplasm"/>
    <property type="evidence" value="ECO:0007669"/>
    <property type="project" value="TreeGrafter"/>
</dbReference>
<evidence type="ECO:0000313" key="8">
    <source>
        <dbReference type="Proteomes" id="UP000315295"/>
    </source>
</evidence>
<dbReference type="PROSITE" id="PS50199">
    <property type="entry name" value="ZF_RANBP2_2"/>
    <property type="match status" value="3"/>
</dbReference>
<keyword evidence="8" id="KW-1185">Reference proteome</keyword>
<dbReference type="PROSITE" id="PS01358">
    <property type="entry name" value="ZF_RANBP2_1"/>
    <property type="match status" value="3"/>
</dbReference>
<feature type="region of interest" description="Disordered" evidence="5">
    <location>
        <begin position="405"/>
        <end position="449"/>
    </location>
</feature>
<dbReference type="Pfam" id="PF00641">
    <property type="entry name" value="Zn_ribbon_RanBP"/>
    <property type="match status" value="3"/>
</dbReference>
<dbReference type="PANTHER" id="PTHR23111">
    <property type="entry name" value="ZINC FINGER PROTEIN"/>
    <property type="match status" value="1"/>
</dbReference>
<evidence type="ECO:0000313" key="7">
    <source>
        <dbReference type="EMBL" id="TQD90119.1"/>
    </source>
</evidence>
<dbReference type="GO" id="GO:0003729">
    <property type="term" value="F:mRNA binding"/>
    <property type="evidence" value="ECO:0007669"/>
    <property type="project" value="TreeGrafter"/>
</dbReference>
<reference evidence="7 8" key="1">
    <citation type="journal article" date="2019" name="G3 (Bethesda)">
        <title>Sequencing of a Wild Apple (Malus baccata) Genome Unravels the Differences Between Cultivated and Wild Apple Species Regarding Disease Resistance and Cold Tolerance.</title>
        <authorList>
            <person name="Chen X."/>
        </authorList>
    </citation>
    <scope>NUCLEOTIDE SEQUENCE [LARGE SCALE GENOMIC DNA]</scope>
    <source>
        <strain evidence="8">cv. Shandingzi</strain>
        <tissue evidence="7">Leaves</tissue>
    </source>
</reference>
<dbReference type="AlphaFoldDB" id="A0A540LUW5"/>
<feature type="region of interest" description="Disordered" evidence="5">
    <location>
        <begin position="59"/>
        <end position="85"/>
    </location>
</feature>
<proteinExistence type="predicted"/>
<dbReference type="EMBL" id="VIEB01000461">
    <property type="protein sequence ID" value="TQD90119.1"/>
    <property type="molecule type" value="Genomic_DNA"/>
</dbReference>
<evidence type="ECO:0000256" key="1">
    <source>
        <dbReference type="ARBA" id="ARBA00022723"/>
    </source>
</evidence>
<feature type="region of interest" description="Disordered" evidence="5">
    <location>
        <begin position="505"/>
        <end position="558"/>
    </location>
</feature>
<keyword evidence="1" id="KW-0479">Metal-binding</keyword>
<dbReference type="SUPFAM" id="SSF90209">
    <property type="entry name" value="Ran binding protein zinc finger-like"/>
    <property type="match status" value="3"/>
</dbReference>
<comment type="caution">
    <text evidence="7">The sequence shown here is derived from an EMBL/GenBank/DDBJ whole genome shotgun (WGS) entry which is preliminary data.</text>
</comment>
<keyword evidence="3" id="KW-0862">Zinc</keyword>
<evidence type="ECO:0000259" key="6">
    <source>
        <dbReference type="PROSITE" id="PS50199"/>
    </source>
</evidence>
<feature type="compositionally biased region" description="Polar residues" evidence="5">
    <location>
        <begin position="423"/>
        <end position="440"/>
    </location>
</feature>
<evidence type="ECO:0000256" key="3">
    <source>
        <dbReference type="ARBA" id="ARBA00022833"/>
    </source>
</evidence>
<evidence type="ECO:0000256" key="4">
    <source>
        <dbReference type="PROSITE-ProRule" id="PRU00322"/>
    </source>
</evidence>
<keyword evidence="2 4" id="KW-0863">Zinc-finger</keyword>
<feature type="domain" description="RanBP2-type" evidence="6">
    <location>
        <begin position="374"/>
        <end position="403"/>
    </location>
</feature>
<dbReference type="Gene3D" id="4.10.1060.10">
    <property type="entry name" value="Zinc finger, RanBP2-type"/>
    <property type="match status" value="3"/>
</dbReference>
<dbReference type="GO" id="GO:0008270">
    <property type="term" value="F:zinc ion binding"/>
    <property type="evidence" value="ECO:0007669"/>
    <property type="project" value="UniProtKB-KW"/>
</dbReference>
<name>A0A540LUW5_MALBA</name>
<protein>
    <recommendedName>
        <fullName evidence="6">RanBP2-type domain-containing protein</fullName>
    </recommendedName>
</protein>